<reference evidence="4" key="1">
    <citation type="journal article" date="2018" name="Nat. Microbiol.">
        <title>Leveraging single-cell genomics to expand the fungal tree of life.</title>
        <authorList>
            <person name="Ahrendt S.R."/>
            <person name="Quandt C.A."/>
            <person name="Ciobanu D."/>
            <person name="Clum A."/>
            <person name="Salamov A."/>
            <person name="Andreopoulos B."/>
            <person name="Cheng J.F."/>
            <person name="Woyke T."/>
            <person name="Pelin A."/>
            <person name="Henrissat B."/>
            <person name="Reynolds N.K."/>
            <person name="Benny G.L."/>
            <person name="Smith M.E."/>
            <person name="James T.Y."/>
            <person name="Grigoriev I.V."/>
        </authorList>
    </citation>
    <scope>NUCLEOTIDE SEQUENCE [LARGE SCALE GENOMIC DNA]</scope>
</reference>
<dbReference type="Proteomes" id="UP000269721">
    <property type="component" value="Unassembled WGS sequence"/>
</dbReference>
<evidence type="ECO:0000256" key="2">
    <source>
        <dbReference type="SAM" id="MobiDB-lite"/>
    </source>
</evidence>
<keyword evidence="1" id="KW-0175">Coiled coil</keyword>
<feature type="region of interest" description="Disordered" evidence="2">
    <location>
        <begin position="277"/>
        <end position="304"/>
    </location>
</feature>
<gene>
    <name evidence="3" type="ORF">BDK51DRAFT_43055</name>
</gene>
<feature type="compositionally biased region" description="Polar residues" evidence="2">
    <location>
        <begin position="32"/>
        <end position="43"/>
    </location>
</feature>
<evidence type="ECO:0000256" key="1">
    <source>
        <dbReference type="SAM" id="Coils"/>
    </source>
</evidence>
<sequence length="542" mass="59702">MPDVCASDGVASAGGFDLQHYRTQRSDDDTQSRLPSRTVSSDMYRNRSPDTHHRSNARPRSPPMDLASGYLVRTLHEASAELAGVQSRLRTQDIECDRLGAQLDQAEREVVERKAQFERAQRDRWATIAVAKYIEQKVGELEKWMTEADVDFRNFTEERAAIVEQRRSHGARSSGSIVDEEVRPHRRMASGSSLHESERIHKRARTTSPAGDSPVLLHSAATTQSGSPPIVSSHLADKSLPRPIPQHPGNMHQQQQQHSHLHHPHSLPHIHIASGAFRIPAGGPRSAPPTVPSPSPTPMALVPRHATLPLPPATNASGSASVCSAYQRTQCLRAHECPFAHICVLCTGLHPVTACERDRNVCVKWNMEDCQSTCHREHRCLRCGSRSHGLVICPVRPLGGAEFCFAWNASGACRLPDCRRMHACIRCGNAHPAFICPENVDNYLHEYARRNADSGTSSARAASLLVRPTMAPSATGGVHFADADRPLPWGPPHGRLEVFLTKWTLLKKPLTSRSEIPDTVQAIIELQIPLSLSAPYPDIPNP</sequence>
<feature type="compositionally biased region" description="Pro residues" evidence="2">
    <location>
        <begin position="286"/>
        <end position="297"/>
    </location>
</feature>
<feature type="compositionally biased region" description="Basic and acidic residues" evidence="2">
    <location>
        <begin position="44"/>
        <end position="53"/>
    </location>
</feature>
<feature type="coiled-coil region" evidence="1">
    <location>
        <begin position="89"/>
        <end position="123"/>
    </location>
</feature>
<dbReference type="OrthoDB" id="2160585at2759"/>
<dbReference type="EMBL" id="ML001601">
    <property type="protein sequence ID" value="RKO83147.1"/>
    <property type="molecule type" value="Genomic_DNA"/>
</dbReference>
<organism evidence="3 4">
    <name type="scientific">Blyttiomyces helicus</name>
    <dbReference type="NCBI Taxonomy" id="388810"/>
    <lineage>
        <taxon>Eukaryota</taxon>
        <taxon>Fungi</taxon>
        <taxon>Fungi incertae sedis</taxon>
        <taxon>Chytridiomycota</taxon>
        <taxon>Chytridiomycota incertae sedis</taxon>
        <taxon>Chytridiomycetes</taxon>
        <taxon>Chytridiomycetes incertae sedis</taxon>
        <taxon>Blyttiomyces</taxon>
    </lineage>
</organism>
<feature type="region of interest" description="Disordered" evidence="2">
    <location>
        <begin position="1"/>
        <end position="65"/>
    </location>
</feature>
<keyword evidence="4" id="KW-1185">Reference proteome</keyword>
<name>A0A4V1IPI2_9FUNG</name>
<protein>
    <recommendedName>
        <fullName evidence="5">C3H1-type domain-containing protein</fullName>
    </recommendedName>
</protein>
<evidence type="ECO:0008006" key="5">
    <source>
        <dbReference type="Google" id="ProtNLM"/>
    </source>
</evidence>
<proteinExistence type="predicted"/>
<feature type="region of interest" description="Disordered" evidence="2">
    <location>
        <begin position="164"/>
        <end position="264"/>
    </location>
</feature>
<accession>A0A4V1IPI2</accession>
<dbReference type="AlphaFoldDB" id="A0A4V1IPI2"/>
<evidence type="ECO:0000313" key="3">
    <source>
        <dbReference type="EMBL" id="RKO83147.1"/>
    </source>
</evidence>
<evidence type="ECO:0000313" key="4">
    <source>
        <dbReference type="Proteomes" id="UP000269721"/>
    </source>
</evidence>